<dbReference type="InterPro" id="IPR013783">
    <property type="entry name" value="Ig-like_fold"/>
</dbReference>
<dbReference type="PANTHER" id="PTHR39540">
    <property type="match status" value="1"/>
</dbReference>
<keyword evidence="1 6" id="KW-0645">Protease</keyword>
<organism evidence="9 10">
    <name type="scientific">Marinobacter nauticus</name>
    <name type="common">Marinobacter hydrocarbonoclasticus</name>
    <name type="synonym">Marinobacter aquaeolei</name>
    <dbReference type="NCBI Taxonomy" id="2743"/>
    <lineage>
        <taxon>Bacteria</taxon>
        <taxon>Pseudomonadati</taxon>
        <taxon>Pseudomonadota</taxon>
        <taxon>Gammaproteobacteria</taxon>
        <taxon>Pseudomonadales</taxon>
        <taxon>Marinobacteraceae</taxon>
        <taxon>Marinobacter</taxon>
    </lineage>
</organism>
<gene>
    <name evidence="9" type="ORF">DET51_10736</name>
    <name evidence="8" type="ORF">DET64_10736</name>
</gene>
<dbReference type="PROSITE" id="PS50231">
    <property type="entry name" value="RICIN_B_LECTIN"/>
    <property type="match status" value="1"/>
</dbReference>
<keyword evidence="4 6" id="KW-0862">Zinc</keyword>
<dbReference type="GO" id="GO:0005509">
    <property type="term" value="F:calcium ion binding"/>
    <property type="evidence" value="ECO:0007669"/>
    <property type="project" value="InterPro"/>
</dbReference>
<keyword evidence="5 6" id="KW-0482">Metalloprotease</keyword>
<dbReference type="SUPFAM" id="SSF50370">
    <property type="entry name" value="Ricin B-like lectins"/>
    <property type="match status" value="1"/>
</dbReference>
<comment type="caution">
    <text evidence="9">The sequence shown here is derived from an EMBL/GenBank/DDBJ whole genome shotgun (WGS) entry which is preliminary data.</text>
</comment>
<evidence type="ECO:0000313" key="8">
    <source>
        <dbReference type="EMBL" id="RBP72438.1"/>
    </source>
</evidence>
<keyword evidence="2 6" id="KW-0479">Metal-binding</keyword>
<dbReference type="GO" id="GO:0004222">
    <property type="term" value="F:metalloendopeptidase activity"/>
    <property type="evidence" value="ECO:0007669"/>
    <property type="project" value="UniProtKB-UniRule"/>
</dbReference>
<reference evidence="9 10" key="1">
    <citation type="submission" date="2018-07" db="EMBL/GenBank/DDBJ databases">
        <title>Freshwater and sediment microbial communities from various areas in North America, analyzing microbe dynamics in response to fracking.</title>
        <authorList>
            <person name="Lamendella R."/>
        </authorList>
    </citation>
    <scope>NUCLEOTIDE SEQUENCE [LARGE SCALE GENOMIC DNA]</scope>
    <source>
        <strain evidence="9 10">114E</strain>
        <strain evidence="8 11">114E_o</strain>
    </source>
</reference>
<dbReference type="RefSeq" id="WP_023009172.1">
    <property type="nucleotide sequence ID" value="NZ_QNSA01000007.1"/>
</dbReference>
<feature type="active site" evidence="6">
    <location>
        <position position="444"/>
    </location>
</feature>
<evidence type="ECO:0000256" key="1">
    <source>
        <dbReference type="ARBA" id="ARBA00022670"/>
    </source>
</evidence>
<dbReference type="Proteomes" id="UP000252795">
    <property type="component" value="Unassembled WGS sequence"/>
</dbReference>
<evidence type="ECO:0000313" key="11">
    <source>
        <dbReference type="Proteomes" id="UP000253065"/>
    </source>
</evidence>
<dbReference type="InterPro" id="IPR000772">
    <property type="entry name" value="Ricin_B_lectin"/>
</dbReference>
<dbReference type="PROSITE" id="PS51694">
    <property type="entry name" value="PEPTIDASE_M66"/>
    <property type="match status" value="1"/>
</dbReference>
<comment type="cofactor">
    <cofactor evidence="6">
        <name>Zn(2+)</name>
        <dbReference type="ChEBI" id="CHEBI:29105"/>
    </cofactor>
    <text evidence="6">Binds 1 zinc ion per subunit.</text>
</comment>
<name>A0A368UZ59_MARNT</name>
<evidence type="ECO:0000313" key="10">
    <source>
        <dbReference type="Proteomes" id="UP000252795"/>
    </source>
</evidence>
<keyword evidence="11" id="KW-1185">Reference proteome</keyword>
<dbReference type="Gene3D" id="2.80.10.50">
    <property type="match status" value="1"/>
</dbReference>
<protein>
    <submittedName>
        <fullName evidence="9">Ricin-type beta-trefoil lectin protein</fullName>
    </submittedName>
</protein>
<dbReference type="InterPro" id="IPR051256">
    <property type="entry name" value="Dictomallein"/>
</dbReference>
<dbReference type="InterPro" id="IPR019503">
    <property type="entry name" value="Peptidase_M66_dom"/>
</dbReference>
<dbReference type="SUPFAM" id="SSF49313">
    <property type="entry name" value="Cadherin-like"/>
    <property type="match status" value="1"/>
</dbReference>
<dbReference type="Pfam" id="PF12561">
    <property type="entry name" value="TagA"/>
    <property type="match status" value="1"/>
</dbReference>
<proteinExistence type="predicted"/>
<dbReference type="InterPro" id="IPR015919">
    <property type="entry name" value="Cadherin-like_sf"/>
</dbReference>
<dbReference type="SMART" id="SM00458">
    <property type="entry name" value="RICIN"/>
    <property type="match status" value="1"/>
</dbReference>
<keyword evidence="9" id="KW-0430">Lectin</keyword>
<dbReference type="PANTHER" id="PTHR39540:SF1">
    <property type="entry name" value="DICTOMALLEIN-1-RELATED"/>
    <property type="match status" value="1"/>
</dbReference>
<dbReference type="EMBL" id="QPJB01000007">
    <property type="protein sequence ID" value="RCW33365.1"/>
    <property type="molecule type" value="Genomic_DNA"/>
</dbReference>
<evidence type="ECO:0000259" key="7">
    <source>
        <dbReference type="PROSITE" id="PS51694"/>
    </source>
</evidence>
<dbReference type="EMBL" id="QNSA01000007">
    <property type="protein sequence ID" value="RBP72438.1"/>
    <property type="molecule type" value="Genomic_DNA"/>
</dbReference>
<evidence type="ECO:0000313" key="9">
    <source>
        <dbReference type="EMBL" id="RCW33365.1"/>
    </source>
</evidence>
<evidence type="ECO:0000256" key="4">
    <source>
        <dbReference type="ARBA" id="ARBA00022833"/>
    </source>
</evidence>
<keyword evidence="3 6" id="KW-0378">Hydrolase</keyword>
<dbReference type="GO" id="GO:0016020">
    <property type="term" value="C:membrane"/>
    <property type="evidence" value="ECO:0007669"/>
    <property type="project" value="InterPro"/>
</dbReference>
<sequence>MFSSKTVVLGLTGLLLAGCGSSSSDGGDRSTSTSRTLNLPNAVAATSYVFRAEINTLSGDITYQAKQLPEWASIDPATGEITGNPEADDVSAKVPVSIQATNGKQTVTLSGSLQVEHTAAYLPTAARDFYSQDFEGNKRGLRNDLSGGELKGEVQFVQTHSVAPANNFERNQVDETQSKYMPRITALRDALLLFVPQPGLNPTTVDVEVSLHGEPLMTLAMAHPNALPESDVTGSREVQYSTQAWSIRLPWDTIRNGMSLRFVADRDSDTSVFGDLPAGNIDIGEASQIVFQSIRLGMLTEPGQENGHYTLRDPIMAATDYFQTMPVSRLVMGSYADAVLDRVIIRSGVIYDKEADGASQAEGGVYSGDMRENVAKSQVSVGINMANFGYTSNHMNQSHPHVFKQITNHHAWGMYQNGRVSHGLSGGNGIGTLYATWGNEASHEWGHAYGLGHYPGQGLTEDGRWAVHHADSGWGYIAHRDRMRANLFGVDESGAYNFKRDAMSGGSDGGPFSVYTHYTGYSARIIQNDVARLPVPDTSFPSGYKKWNTTTGQYENFSSSHPAPVEVGVPVATILGGYDPDGTAAVIYPVFHGNYGNVFELPKPDLSAGGDLCWVEVSNAEGNKKQVSVASDRHNASSVNQLHFNLHADFRPTSASLLCRREGNIQTLTQTSFDGSIPDLPPVGIVGQDIGYQQLRAREIAEIEVSLMALDATQFAVMNGELATLVASYTDTELRDELSTEAWQRLEQLKEQDEATREIAVILEQARRANVTVSETRSRLLRALTENGLIDSTDDLVPSGDVIRGNNLFFDSNLDEDGYVALTPLPQDLASTPRWTMDLKGRIHPTATPWECLTPVNGRLGLTLCQADNANQRWQYNEENQQLRNEGSGRCLDYAHHNTTLITYGCTGSWNQTWSGVSVSHNRLLSLLDGALLAEVYETLLTN</sequence>
<evidence type="ECO:0000256" key="6">
    <source>
        <dbReference type="PROSITE-ProRule" id="PRU01031"/>
    </source>
</evidence>
<feature type="binding site" evidence="6">
    <location>
        <position position="453"/>
    </location>
    <ligand>
        <name>Zn(2+)</name>
        <dbReference type="ChEBI" id="CHEBI:29105"/>
        <note>catalytic</note>
    </ligand>
</feature>
<dbReference type="Pfam" id="PF10462">
    <property type="entry name" value="Peptidase_M66"/>
    <property type="match status" value="1"/>
</dbReference>
<evidence type="ECO:0000256" key="3">
    <source>
        <dbReference type="ARBA" id="ARBA00022801"/>
    </source>
</evidence>
<evidence type="ECO:0000256" key="5">
    <source>
        <dbReference type="ARBA" id="ARBA00023049"/>
    </source>
</evidence>
<feature type="binding site" evidence="6">
    <location>
        <position position="447"/>
    </location>
    <ligand>
        <name>Zn(2+)</name>
        <dbReference type="ChEBI" id="CHEBI:29105"/>
        <note>catalytic</note>
    </ligand>
</feature>
<dbReference type="Gene3D" id="2.60.40.10">
    <property type="entry name" value="Immunoglobulins"/>
    <property type="match status" value="1"/>
</dbReference>
<dbReference type="InterPro" id="IPR022218">
    <property type="entry name" value="TagA_dom"/>
</dbReference>
<dbReference type="GO" id="GO:0006508">
    <property type="term" value="P:proteolysis"/>
    <property type="evidence" value="ECO:0007669"/>
    <property type="project" value="UniProtKB-UniRule"/>
</dbReference>
<dbReference type="PROSITE" id="PS51257">
    <property type="entry name" value="PROKAR_LIPOPROTEIN"/>
    <property type="match status" value="1"/>
</dbReference>
<accession>A0A368UZ59</accession>
<evidence type="ECO:0000256" key="2">
    <source>
        <dbReference type="ARBA" id="ARBA00022723"/>
    </source>
</evidence>
<feature type="binding site" evidence="6">
    <location>
        <position position="443"/>
    </location>
    <ligand>
        <name>Zn(2+)</name>
        <dbReference type="ChEBI" id="CHEBI:29105"/>
        <note>catalytic</note>
    </ligand>
</feature>
<dbReference type="Pfam" id="PF00652">
    <property type="entry name" value="Ricin_B_lectin"/>
    <property type="match status" value="1"/>
</dbReference>
<dbReference type="GO" id="GO:0030246">
    <property type="term" value="F:carbohydrate binding"/>
    <property type="evidence" value="ECO:0007669"/>
    <property type="project" value="UniProtKB-KW"/>
</dbReference>
<feature type="domain" description="Peptidase M66" evidence="7">
    <location>
        <begin position="288"/>
        <end position="554"/>
    </location>
</feature>
<dbReference type="InterPro" id="IPR035992">
    <property type="entry name" value="Ricin_B-like_lectins"/>
</dbReference>
<dbReference type="Proteomes" id="UP000253065">
    <property type="component" value="Unassembled WGS sequence"/>
</dbReference>
<dbReference type="Pfam" id="PF05345">
    <property type="entry name" value="He_PIG"/>
    <property type="match status" value="1"/>
</dbReference>
<dbReference type="AlphaFoldDB" id="A0A368UZ59"/>